<dbReference type="RefSeq" id="WP_109674969.1">
    <property type="nucleotide sequence ID" value="NZ_QGDT01000007.1"/>
</dbReference>
<dbReference type="Proteomes" id="UP000245880">
    <property type="component" value="Unassembled WGS sequence"/>
</dbReference>
<reference evidence="2 3" key="1">
    <citation type="submission" date="2018-03" db="EMBL/GenBank/DDBJ databases">
        <title>Genomic Encyclopedia of Archaeal and Bacterial Type Strains, Phase II (KMG-II): from individual species to whole genera.</title>
        <authorList>
            <person name="Goeker M."/>
        </authorList>
    </citation>
    <scope>NUCLEOTIDE SEQUENCE [LARGE SCALE GENOMIC DNA]</scope>
    <source>
        <strain evidence="2 3">DSM 100346</strain>
    </source>
</reference>
<feature type="signal peptide" evidence="1">
    <location>
        <begin position="1"/>
        <end position="23"/>
    </location>
</feature>
<evidence type="ECO:0000313" key="2">
    <source>
        <dbReference type="EMBL" id="PWJ57322.1"/>
    </source>
</evidence>
<gene>
    <name evidence="2" type="ORF">CLV98_10729</name>
</gene>
<accession>A0A316AHZ3</accession>
<dbReference type="OrthoDB" id="1489309at2"/>
<dbReference type="AlphaFoldDB" id="A0A316AHZ3"/>
<organism evidence="2 3">
    <name type="scientific">Dyadobacter jejuensis</name>
    <dbReference type="NCBI Taxonomy" id="1082580"/>
    <lineage>
        <taxon>Bacteria</taxon>
        <taxon>Pseudomonadati</taxon>
        <taxon>Bacteroidota</taxon>
        <taxon>Cytophagia</taxon>
        <taxon>Cytophagales</taxon>
        <taxon>Spirosomataceae</taxon>
        <taxon>Dyadobacter</taxon>
    </lineage>
</organism>
<evidence type="ECO:0000256" key="1">
    <source>
        <dbReference type="SAM" id="SignalP"/>
    </source>
</evidence>
<feature type="chain" id="PRO_5016293385" evidence="1">
    <location>
        <begin position="24"/>
        <end position="662"/>
    </location>
</feature>
<dbReference type="InterPro" id="IPR025631">
    <property type="entry name" value="Porin_10"/>
</dbReference>
<protein>
    <submittedName>
        <fullName evidence="2">Putative beta-barrel porin</fullName>
    </submittedName>
</protein>
<comment type="caution">
    <text evidence="2">The sequence shown here is derived from an EMBL/GenBank/DDBJ whole genome shotgun (WGS) entry which is preliminary data.</text>
</comment>
<keyword evidence="1" id="KW-0732">Signal</keyword>
<dbReference type="EMBL" id="QGDT01000007">
    <property type="protein sequence ID" value="PWJ57322.1"/>
    <property type="molecule type" value="Genomic_DNA"/>
</dbReference>
<name>A0A316AHZ3_9BACT</name>
<dbReference type="Pfam" id="PF14121">
    <property type="entry name" value="Porin_10"/>
    <property type="match status" value="1"/>
</dbReference>
<evidence type="ECO:0000313" key="3">
    <source>
        <dbReference type="Proteomes" id="UP000245880"/>
    </source>
</evidence>
<sequence>MKLKLVLIVVLMALLASNQWAMAQINLPAGLPMPGGSAGGGGSQGGGGGGAALLDDSTKNIYGPKTTVHFFEKDILNNRDSVRYRVDTSLTNFQRWTPIDKSWGTLMDLGNVATASNPIFFQPRSDIGKQLGMRAYDAYAIKPDEVYYYNTKSQHTDLTFVSGAKKTSMGRFGYTQNFGPRLNIGIKAQRLTSNKQYGTYSSVNSEALLGQNWTFLAQGSYFSKNTKYLILAHYRHLNQKVREQGGVIPDTSEGGDGIYTYDGDARISDDANSWERRHGFHIYQQYRLVNGFQIFQQADYQSTINRYTDLALTKGISNGIYRNVYADSTYTRQDLFHKLFDNKFGIKGVFSGFNYRAYVRQRLYGLKTDSQVTNTEGSPYTRYRTGLKFENMLGLWLGYYFKDSTQYLTAEGEHLIGKDLKLKGEITTKWAKAGYQTILWSPDMLMDFYSSNNLSWKNDFKMEWVNTIYGSIPIKTERVHFEPEMQYHLIRQHMYYDQEAAPQQYGGTINLFRIGATADIQLNRWNLSARTYYTLNDTKSIIRNPDFYASGQVTFDFVYYQALYVQLGLSANYRSSYSAYAYMPLTQQFHLPNGLYSEQQTREYFVTDAFANLRIKRVRLFLKYSYLNMDLWGLFPAGSYQSPGYLDIPRSFSFGIVWPMFD</sequence>
<proteinExistence type="predicted"/>
<keyword evidence="3" id="KW-1185">Reference proteome</keyword>